<dbReference type="Proteomes" id="UP000478052">
    <property type="component" value="Unassembled WGS sequence"/>
</dbReference>
<accession>A0A6G0VLX4</accession>
<dbReference type="AlphaFoldDB" id="A0A6G0VLX4"/>
<protein>
    <submittedName>
        <fullName evidence="1">Uncharacterized protein</fullName>
    </submittedName>
</protein>
<organism evidence="1 2">
    <name type="scientific">Aphis craccivora</name>
    <name type="common">Cowpea aphid</name>
    <dbReference type="NCBI Taxonomy" id="307492"/>
    <lineage>
        <taxon>Eukaryota</taxon>
        <taxon>Metazoa</taxon>
        <taxon>Ecdysozoa</taxon>
        <taxon>Arthropoda</taxon>
        <taxon>Hexapoda</taxon>
        <taxon>Insecta</taxon>
        <taxon>Pterygota</taxon>
        <taxon>Neoptera</taxon>
        <taxon>Paraneoptera</taxon>
        <taxon>Hemiptera</taxon>
        <taxon>Sternorrhyncha</taxon>
        <taxon>Aphidomorpha</taxon>
        <taxon>Aphidoidea</taxon>
        <taxon>Aphididae</taxon>
        <taxon>Aphidini</taxon>
        <taxon>Aphis</taxon>
        <taxon>Aphis</taxon>
    </lineage>
</organism>
<keyword evidence="2" id="KW-1185">Reference proteome</keyword>
<evidence type="ECO:0000313" key="2">
    <source>
        <dbReference type="Proteomes" id="UP000478052"/>
    </source>
</evidence>
<reference evidence="1 2" key="1">
    <citation type="submission" date="2019-08" db="EMBL/GenBank/DDBJ databases">
        <title>Whole genome of Aphis craccivora.</title>
        <authorList>
            <person name="Voronova N.V."/>
            <person name="Shulinski R.S."/>
            <person name="Bandarenka Y.V."/>
            <person name="Zhorov D.G."/>
            <person name="Warner D."/>
        </authorList>
    </citation>
    <scope>NUCLEOTIDE SEQUENCE [LARGE SCALE GENOMIC DNA]</scope>
    <source>
        <strain evidence="1">180601</strain>
        <tissue evidence="1">Whole Body</tissue>
    </source>
</reference>
<comment type="caution">
    <text evidence="1">The sequence shown here is derived from an EMBL/GenBank/DDBJ whole genome shotgun (WGS) entry which is preliminary data.</text>
</comment>
<name>A0A6G0VLX4_APHCR</name>
<gene>
    <name evidence="1" type="ORF">FWK35_00036631</name>
</gene>
<dbReference type="OrthoDB" id="6612265at2759"/>
<sequence>MQEDISYEHEKIVQTCLLRLRYAVTEAIKYNLQQTQINVPYETWLKILKADIVNGPNHVFGDHANCRWYFSQGVKEGEDNLIGELKKFEMWDDIVYARNLLTYHTE</sequence>
<evidence type="ECO:0000313" key="1">
    <source>
        <dbReference type="EMBL" id="KAF0693276.1"/>
    </source>
</evidence>
<feature type="non-terminal residue" evidence="1">
    <location>
        <position position="106"/>
    </location>
</feature>
<dbReference type="EMBL" id="VUJU01015551">
    <property type="protein sequence ID" value="KAF0693276.1"/>
    <property type="molecule type" value="Genomic_DNA"/>
</dbReference>
<proteinExistence type="predicted"/>